<keyword evidence="2" id="KW-1185">Reference proteome</keyword>
<accession>A0A1M5WXR6</accession>
<evidence type="ECO:0000313" key="1">
    <source>
        <dbReference type="EMBL" id="SHH92098.1"/>
    </source>
</evidence>
<name>A0A1M5WXR6_9BACI</name>
<evidence type="ECO:0000313" key="2">
    <source>
        <dbReference type="Proteomes" id="UP000184079"/>
    </source>
</evidence>
<protein>
    <submittedName>
        <fullName evidence="1">Uncharacterized protein</fullName>
    </submittedName>
</protein>
<dbReference type="EMBL" id="FQXD01000019">
    <property type="protein sequence ID" value="SHH92098.1"/>
    <property type="molecule type" value="Genomic_DNA"/>
</dbReference>
<proteinExistence type="predicted"/>
<sequence>MAEYELLYFEDGSLGTQGKISKHRGKFLD</sequence>
<gene>
    <name evidence="1" type="ORF">SAMN05421807_11964</name>
</gene>
<organism evidence="1 2">
    <name type="scientific">Virgibacillus chiguensis</name>
    <dbReference type="NCBI Taxonomy" id="411959"/>
    <lineage>
        <taxon>Bacteria</taxon>
        <taxon>Bacillati</taxon>
        <taxon>Bacillota</taxon>
        <taxon>Bacilli</taxon>
        <taxon>Bacillales</taxon>
        <taxon>Bacillaceae</taxon>
        <taxon>Virgibacillus</taxon>
    </lineage>
</organism>
<dbReference type="AlphaFoldDB" id="A0A1M5WXR6"/>
<reference evidence="2" key="1">
    <citation type="submission" date="2016-11" db="EMBL/GenBank/DDBJ databases">
        <authorList>
            <person name="Varghese N."/>
            <person name="Submissions S."/>
        </authorList>
    </citation>
    <scope>NUCLEOTIDE SEQUENCE [LARGE SCALE GENOMIC DNA]</scope>
    <source>
        <strain evidence="2">CGMCC 1.6496</strain>
    </source>
</reference>
<dbReference type="Proteomes" id="UP000184079">
    <property type="component" value="Unassembled WGS sequence"/>
</dbReference>